<protein>
    <recommendedName>
        <fullName evidence="2">protein-glutamate methylesterase</fullName>
        <ecNumber evidence="2">3.1.1.61</ecNumber>
    </recommendedName>
</protein>
<evidence type="ECO:0000256" key="4">
    <source>
        <dbReference type="PROSITE-ProRule" id="PRU00050"/>
    </source>
</evidence>
<dbReference type="EC" id="3.1.1.61" evidence="2"/>
<feature type="active site" evidence="4">
    <location>
        <position position="38"/>
    </location>
</feature>
<keyword evidence="7" id="KW-1185">Reference proteome</keyword>
<feature type="active site" evidence="4">
    <location>
        <position position="132"/>
    </location>
</feature>
<dbReference type="PANTHER" id="PTHR42872">
    <property type="entry name" value="PROTEIN-GLUTAMATE METHYLESTERASE/PROTEIN-GLUTAMINE GLUTAMINASE"/>
    <property type="match status" value="1"/>
</dbReference>
<sequence>MGHDLILLGSSAGGVDALCGLCRDLKADLPAAILVVQHVAPTARSLLPEILSRCGALPALRAHEGDEILPGRIYVAPPDHHLLVNRDDHRLMLRRGPQENRTRPAIDPLFRSAAVAFGPRVIGVVLSGLLDDGTAGLVAVKACGGLSVVQDPDDAAWPDMPRNALRGDSPDHCVPLADMAALLDRLARSPAGPARPVPPRIAMEARIAEKEIADMAGETEQLGPPSRMSCPQCGGVLNEIEDPKTTRFRCQIGHAYGPESLAASQADALEEALATAVRTHHERQVLFRRMEDAARGRGMMLAAARWDRAAREAGQAATLIQTAAEILRKSAAEEEEAEAAAGPAEPA</sequence>
<dbReference type="InterPro" id="IPR011247">
    <property type="entry name" value="Chemotax_prot-Glu_Me-esterase"/>
</dbReference>
<keyword evidence="1 4" id="KW-0378">Hydrolase</keyword>
<evidence type="ECO:0000259" key="5">
    <source>
        <dbReference type="PROSITE" id="PS50122"/>
    </source>
</evidence>
<evidence type="ECO:0000256" key="3">
    <source>
        <dbReference type="ARBA" id="ARBA00048267"/>
    </source>
</evidence>
<dbReference type="InterPro" id="IPR035909">
    <property type="entry name" value="CheB_C"/>
</dbReference>
<feature type="active site" evidence="4">
    <location>
        <position position="11"/>
    </location>
</feature>
<comment type="caution">
    <text evidence="6">The sequence shown here is derived from an EMBL/GenBank/DDBJ whole genome shotgun (WGS) entry which is preliminary data.</text>
</comment>
<name>A0ABT9E3G4_9PROT</name>
<keyword evidence="4" id="KW-0145">Chemotaxis</keyword>
<proteinExistence type="predicted"/>
<feature type="domain" description="CheB-type methylesterase" evidence="5">
    <location>
        <begin position="1"/>
        <end position="183"/>
    </location>
</feature>
<dbReference type="PROSITE" id="PS50122">
    <property type="entry name" value="CHEB"/>
    <property type="match status" value="1"/>
</dbReference>
<dbReference type="RefSeq" id="WP_305105548.1">
    <property type="nucleotide sequence ID" value="NZ_JAUTWS010000020.1"/>
</dbReference>
<evidence type="ECO:0000256" key="1">
    <source>
        <dbReference type="ARBA" id="ARBA00022801"/>
    </source>
</evidence>
<dbReference type="PIRSF" id="PIRSF036461">
    <property type="entry name" value="Chmtx_methlestr"/>
    <property type="match status" value="1"/>
</dbReference>
<comment type="catalytic activity">
    <reaction evidence="3">
        <text>[protein]-L-glutamate 5-O-methyl ester + H2O = L-glutamyl-[protein] + methanol + H(+)</text>
        <dbReference type="Rhea" id="RHEA:23236"/>
        <dbReference type="Rhea" id="RHEA-COMP:10208"/>
        <dbReference type="Rhea" id="RHEA-COMP:10311"/>
        <dbReference type="ChEBI" id="CHEBI:15377"/>
        <dbReference type="ChEBI" id="CHEBI:15378"/>
        <dbReference type="ChEBI" id="CHEBI:17790"/>
        <dbReference type="ChEBI" id="CHEBI:29973"/>
        <dbReference type="ChEBI" id="CHEBI:82795"/>
        <dbReference type="EC" id="3.1.1.61"/>
    </reaction>
</comment>
<dbReference type="PANTHER" id="PTHR42872:SF6">
    <property type="entry name" value="PROTEIN-GLUTAMATE METHYLESTERASE_PROTEIN-GLUTAMINE GLUTAMINASE"/>
    <property type="match status" value="1"/>
</dbReference>
<dbReference type="Proteomes" id="UP001243009">
    <property type="component" value="Unassembled WGS sequence"/>
</dbReference>
<dbReference type="Gene3D" id="3.40.50.180">
    <property type="entry name" value="Methylesterase CheB, C-terminal domain"/>
    <property type="match status" value="1"/>
</dbReference>
<organism evidence="6 7">
    <name type="scientific">Paracraurococcus lichenis</name>
    <dbReference type="NCBI Taxonomy" id="3064888"/>
    <lineage>
        <taxon>Bacteria</taxon>
        <taxon>Pseudomonadati</taxon>
        <taxon>Pseudomonadota</taxon>
        <taxon>Alphaproteobacteria</taxon>
        <taxon>Acetobacterales</taxon>
        <taxon>Roseomonadaceae</taxon>
        <taxon>Paracraurococcus</taxon>
    </lineage>
</organism>
<gene>
    <name evidence="6" type="ORF">Q7A36_20220</name>
</gene>
<dbReference type="SUPFAM" id="SSF52738">
    <property type="entry name" value="Methylesterase CheB, C-terminal domain"/>
    <property type="match status" value="1"/>
</dbReference>
<dbReference type="Pfam" id="PF01339">
    <property type="entry name" value="CheB_methylest"/>
    <property type="match status" value="1"/>
</dbReference>
<accession>A0ABT9E3G4</accession>
<reference evidence="6 7" key="1">
    <citation type="submission" date="2023-08" db="EMBL/GenBank/DDBJ databases">
        <title>The draft genome sequence of Paracraurococcus sp. LOR1-02.</title>
        <authorList>
            <person name="Kingkaew E."/>
            <person name="Tanasupawat S."/>
        </authorList>
    </citation>
    <scope>NUCLEOTIDE SEQUENCE [LARGE SCALE GENOMIC DNA]</scope>
    <source>
        <strain evidence="6 7">LOR1-02</strain>
    </source>
</reference>
<evidence type="ECO:0000256" key="2">
    <source>
        <dbReference type="ARBA" id="ARBA00039140"/>
    </source>
</evidence>
<dbReference type="CDD" id="cd16433">
    <property type="entry name" value="CheB"/>
    <property type="match status" value="1"/>
</dbReference>
<dbReference type="InterPro" id="IPR000673">
    <property type="entry name" value="Sig_transdc_resp-reg_Me-estase"/>
</dbReference>
<evidence type="ECO:0000313" key="6">
    <source>
        <dbReference type="EMBL" id="MDO9710688.1"/>
    </source>
</evidence>
<evidence type="ECO:0000313" key="7">
    <source>
        <dbReference type="Proteomes" id="UP001243009"/>
    </source>
</evidence>
<dbReference type="EMBL" id="JAUTWS010000020">
    <property type="protein sequence ID" value="MDO9710688.1"/>
    <property type="molecule type" value="Genomic_DNA"/>
</dbReference>